<keyword evidence="2" id="KW-1185">Reference proteome</keyword>
<evidence type="ECO:0000313" key="1">
    <source>
        <dbReference type="EMBL" id="GBM52165.1"/>
    </source>
</evidence>
<accession>A0A4Y2GHF0</accession>
<sequence>MPLLCNAAWPSALPRFGSRSDPGSRPEDSLKIPSALGPVALKSTRRRTKRPSNWCSAEVFGEGVPAQVPTLSSTTVQMCGSSRIARPRVLNGRCIITNQDGTWFSLIFILLRVPLVVISPSSKPSVNAHSRIFYQ</sequence>
<evidence type="ECO:0000313" key="2">
    <source>
        <dbReference type="Proteomes" id="UP000499080"/>
    </source>
</evidence>
<comment type="caution">
    <text evidence="1">The sequence shown here is derived from an EMBL/GenBank/DDBJ whole genome shotgun (WGS) entry which is preliminary data.</text>
</comment>
<dbReference type="EMBL" id="BGPR01001368">
    <property type="protein sequence ID" value="GBM52165.1"/>
    <property type="molecule type" value="Genomic_DNA"/>
</dbReference>
<organism evidence="1 2">
    <name type="scientific">Araneus ventricosus</name>
    <name type="common">Orbweaver spider</name>
    <name type="synonym">Epeira ventricosa</name>
    <dbReference type="NCBI Taxonomy" id="182803"/>
    <lineage>
        <taxon>Eukaryota</taxon>
        <taxon>Metazoa</taxon>
        <taxon>Ecdysozoa</taxon>
        <taxon>Arthropoda</taxon>
        <taxon>Chelicerata</taxon>
        <taxon>Arachnida</taxon>
        <taxon>Araneae</taxon>
        <taxon>Araneomorphae</taxon>
        <taxon>Entelegynae</taxon>
        <taxon>Araneoidea</taxon>
        <taxon>Araneidae</taxon>
        <taxon>Araneus</taxon>
    </lineage>
</organism>
<dbReference type="AlphaFoldDB" id="A0A4Y2GHF0"/>
<proteinExistence type="predicted"/>
<name>A0A4Y2GHF0_ARAVE</name>
<gene>
    <name evidence="1" type="ORF">AVEN_97610_1</name>
</gene>
<reference evidence="1 2" key="1">
    <citation type="journal article" date="2019" name="Sci. Rep.">
        <title>Orb-weaving spider Araneus ventricosus genome elucidates the spidroin gene catalogue.</title>
        <authorList>
            <person name="Kono N."/>
            <person name="Nakamura H."/>
            <person name="Ohtoshi R."/>
            <person name="Moran D.A.P."/>
            <person name="Shinohara A."/>
            <person name="Yoshida Y."/>
            <person name="Fujiwara M."/>
            <person name="Mori M."/>
            <person name="Tomita M."/>
            <person name="Arakawa K."/>
        </authorList>
    </citation>
    <scope>NUCLEOTIDE SEQUENCE [LARGE SCALE GENOMIC DNA]</scope>
</reference>
<dbReference type="Proteomes" id="UP000499080">
    <property type="component" value="Unassembled WGS sequence"/>
</dbReference>
<protein>
    <submittedName>
        <fullName evidence="1">Uncharacterized protein</fullName>
    </submittedName>
</protein>